<keyword evidence="4" id="KW-1185">Reference proteome</keyword>
<evidence type="ECO:0008006" key="5">
    <source>
        <dbReference type="Google" id="ProtNLM"/>
    </source>
</evidence>
<feature type="coiled-coil region" evidence="1">
    <location>
        <begin position="10"/>
        <end position="63"/>
    </location>
</feature>
<sequence>MDNYIRDFKISKVKNESLNAATELKQLLNKAKGDHFRIFHNNIRSLSKNIDELKVTLNAYEIDFELIVLTETWRMANTDVFQMKNYNLIYNEGNINQSDGVGDINIDILGDSEYSQEYLNIMSAENYTSMINTYTRVQGDCKSCLDHIFLKTKIPQHFFLSLVLETDITDHYATILQYTDYTPLKEENINNNLEKNNYIQFIDYKNLNHKMKIENWSDIYVEKDLDKAAHIFINKLKSKIYDCTRKVKVKRAERKKNDWVTQGYQSNLPDFNSLKYLGIIIDRHLRWDEHMRYIIKKTRCLLPKFKYFRNVCHIKQLNIMYFALIQSHLIYGIIGWGGVNNNYLKNLETAQKWTIKIMHNKNYTYPSEELYKEAKILDLRQLYARSLLLRQYKLKPNINMYPNYNYDTRNKETMKFPKTAKTVGQRCHTFLGPVLYNALPPEIKPTGCFRHRLKTVRDHSGATGYHSVGFALSFRRGIKIREKKSPRRPCRISAPRSPPESAFATDERPFSGAPYRFFPSPRVGSKIDKKRDARSTNLLQAFGRTLISTRKPRTPSTPTPPGDAKNSELDVAARSAGVRPAAGAFVALL</sequence>
<evidence type="ECO:0000313" key="3">
    <source>
        <dbReference type="EMBL" id="KAJ8980864.1"/>
    </source>
</evidence>
<organism evidence="3 4">
    <name type="scientific">Molorchus minor</name>
    <dbReference type="NCBI Taxonomy" id="1323400"/>
    <lineage>
        <taxon>Eukaryota</taxon>
        <taxon>Metazoa</taxon>
        <taxon>Ecdysozoa</taxon>
        <taxon>Arthropoda</taxon>
        <taxon>Hexapoda</taxon>
        <taxon>Insecta</taxon>
        <taxon>Pterygota</taxon>
        <taxon>Neoptera</taxon>
        <taxon>Endopterygota</taxon>
        <taxon>Coleoptera</taxon>
        <taxon>Polyphaga</taxon>
        <taxon>Cucujiformia</taxon>
        <taxon>Chrysomeloidea</taxon>
        <taxon>Cerambycidae</taxon>
        <taxon>Lamiinae</taxon>
        <taxon>Monochamini</taxon>
        <taxon>Molorchus</taxon>
    </lineage>
</organism>
<evidence type="ECO:0000256" key="1">
    <source>
        <dbReference type="SAM" id="Coils"/>
    </source>
</evidence>
<accession>A0ABQ9JSL4</accession>
<keyword evidence="1" id="KW-0175">Coiled coil</keyword>
<dbReference type="Proteomes" id="UP001162164">
    <property type="component" value="Unassembled WGS sequence"/>
</dbReference>
<name>A0ABQ9JSL4_9CUCU</name>
<protein>
    <recommendedName>
        <fullName evidence="5">Reverse transcriptase domain-containing protein</fullName>
    </recommendedName>
</protein>
<proteinExistence type="predicted"/>
<evidence type="ECO:0000313" key="4">
    <source>
        <dbReference type="Proteomes" id="UP001162164"/>
    </source>
</evidence>
<feature type="region of interest" description="Disordered" evidence="2">
    <location>
        <begin position="483"/>
        <end position="506"/>
    </location>
</feature>
<reference evidence="3" key="1">
    <citation type="journal article" date="2023" name="Insect Mol. Biol.">
        <title>Genome sequencing provides insights into the evolution of gene families encoding plant cell wall-degrading enzymes in longhorned beetles.</title>
        <authorList>
            <person name="Shin N.R."/>
            <person name="Okamura Y."/>
            <person name="Kirsch R."/>
            <person name="Pauchet Y."/>
        </authorList>
    </citation>
    <scope>NUCLEOTIDE SEQUENCE</scope>
    <source>
        <strain evidence="3">MMC_N1</strain>
    </source>
</reference>
<gene>
    <name evidence="3" type="ORF">NQ317_008923</name>
</gene>
<feature type="region of interest" description="Disordered" evidence="2">
    <location>
        <begin position="542"/>
        <end position="567"/>
    </location>
</feature>
<comment type="caution">
    <text evidence="3">The sequence shown here is derived from an EMBL/GenBank/DDBJ whole genome shotgun (WGS) entry which is preliminary data.</text>
</comment>
<dbReference type="EMBL" id="JAPWTJ010000227">
    <property type="protein sequence ID" value="KAJ8980864.1"/>
    <property type="molecule type" value="Genomic_DNA"/>
</dbReference>
<evidence type="ECO:0000256" key="2">
    <source>
        <dbReference type="SAM" id="MobiDB-lite"/>
    </source>
</evidence>